<dbReference type="InterPro" id="IPR000719">
    <property type="entry name" value="Prot_kinase_dom"/>
</dbReference>
<dbReference type="SMART" id="SM00220">
    <property type="entry name" value="S_TKc"/>
    <property type="match status" value="1"/>
</dbReference>
<dbReference type="Proteomes" id="UP001642540">
    <property type="component" value="Unassembled WGS sequence"/>
</dbReference>
<sequence>MESFENGALILAIEKENCVNALDQVQAEGDSNLLSHSESWDCEHRKSNTCQFNNNCGERSQSTSSTFIGIGLGRSRNGERPPAKECEDKGKQTQSVSLVMVEESKGTGGNMALKQQQSDPWESVRHLVVGEIFLIGDRISAGAYGKVFNATCTMTGESVAVKLEDRYKNNYLEHESRILWNVSSIQSGFPRWRYFGSEGPFNVLVMDKLGSSLSSLLASCNGIFTLKTTLMLADQCLLRLQSLHECGYVHSDIKPENYVMGIGQFDSNAVYLIDFGLSKSYKNVTTKHHLRQKPGGSFNGTVRYASINTHQGLDPSRRDDLESLGYMLIQFIKRKLPWSGLQIDANESLFEKVLQVKLDNPVEKLCADLPKCFTEYMRYCRGLGFKETPDYNHLRSIFMAEMAFQNYFYDYQYDWATTAGPVYPSVSASGLGPAPSNGVNVAMMDGINYPLPQNYRFYCYPTFGF</sequence>
<dbReference type="PROSITE" id="PS50011">
    <property type="entry name" value="PROTEIN_KINASE_DOM"/>
    <property type="match status" value="1"/>
</dbReference>
<feature type="domain" description="Protein kinase" evidence="3">
    <location>
        <begin position="133"/>
        <end position="408"/>
    </location>
</feature>
<feature type="compositionally biased region" description="Basic and acidic residues" evidence="2">
    <location>
        <begin position="76"/>
        <end position="91"/>
    </location>
</feature>
<dbReference type="EMBL" id="CAXLJM020000049">
    <property type="protein sequence ID" value="CAL8113517.1"/>
    <property type="molecule type" value="Genomic_DNA"/>
</dbReference>
<dbReference type="Gene3D" id="1.10.510.10">
    <property type="entry name" value="Transferase(Phosphotransferase) domain 1"/>
    <property type="match status" value="1"/>
</dbReference>
<comment type="caution">
    <text evidence="4">The sequence shown here is derived from an EMBL/GenBank/DDBJ whole genome shotgun (WGS) entry which is preliminary data.</text>
</comment>
<dbReference type="CDD" id="cd14016">
    <property type="entry name" value="STKc_CK1"/>
    <property type="match status" value="1"/>
</dbReference>
<protein>
    <recommendedName>
        <fullName evidence="1">non-specific serine/threonine protein kinase</fullName>
        <ecNumber evidence="1">2.7.11.1</ecNumber>
    </recommendedName>
</protein>
<keyword evidence="5" id="KW-1185">Reference proteome</keyword>
<dbReference type="Pfam" id="PF00069">
    <property type="entry name" value="Pkinase"/>
    <property type="match status" value="1"/>
</dbReference>
<dbReference type="EC" id="2.7.11.1" evidence="1"/>
<evidence type="ECO:0000256" key="1">
    <source>
        <dbReference type="ARBA" id="ARBA00012513"/>
    </source>
</evidence>
<evidence type="ECO:0000259" key="3">
    <source>
        <dbReference type="PROSITE" id="PS50011"/>
    </source>
</evidence>
<dbReference type="InterPro" id="IPR008271">
    <property type="entry name" value="Ser/Thr_kinase_AS"/>
</dbReference>
<evidence type="ECO:0000256" key="2">
    <source>
        <dbReference type="SAM" id="MobiDB-lite"/>
    </source>
</evidence>
<organism evidence="4 5">
    <name type="scientific">Orchesella dallaii</name>
    <dbReference type="NCBI Taxonomy" id="48710"/>
    <lineage>
        <taxon>Eukaryota</taxon>
        <taxon>Metazoa</taxon>
        <taxon>Ecdysozoa</taxon>
        <taxon>Arthropoda</taxon>
        <taxon>Hexapoda</taxon>
        <taxon>Collembola</taxon>
        <taxon>Entomobryomorpha</taxon>
        <taxon>Entomobryoidea</taxon>
        <taxon>Orchesellidae</taxon>
        <taxon>Orchesellinae</taxon>
        <taxon>Orchesella</taxon>
    </lineage>
</organism>
<proteinExistence type="predicted"/>
<feature type="region of interest" description="Disordered" evidence="2">
    <location>
        <begin position="59"/>
        <end position="93"/>
    </location>
</feature>
<reference evidence="4 5" key="1">
    <citation type="submission" date="2024-08" db="EMBL/GenBank/DDBJ databases">
        <authorList>
            <person name="Cucini C."/>
            <person name="Frati F."/>
        </authorList>
    </citation>
    <scope>NUCLEOTIDE SEQUENCE [LARGE SCALE GENOMIC DNA]</scope>
</reference>
<gene>
    <name evidence="4" type="ORF">ODALV1_LOCUS16053</name>
</gene>
<evidence type="ECO:0000313" key="4">
    <source>
        <dbReference type="EMBL" id="CAL8113517.1"/>
    </source>
</evidence>
<accession>A0ABP1R0X7</accession>
<evidence type="ECO:0000313" key="5">
    <source>
        <dbReference type="Proteomes" id="UP001642540"/>
    </source>
</evidence>
<dbReference type="SUPFAM" id="SSF56112">
    <property type="entry name" value="Protein kinase-like (PK-like)"/>
    <property type="match status" value="1"/>
</dbReference>
<dbReference type="PROSITE" id="PS00108">
    <property type="entry name" value="PROTEIN_KINASE_ST"/>
    <property type="match status" value="1"/>
</dbReference>
<dbReference type="InterPro" id="IPR011009">
    <property type="entry name" value="Kinase-like_dom_sf"/>
</dbReference>
<dbReference type="InterPro" id="IPR050235">
    <property type="entry name" value="CK1_Ser-Thr_kinase"/>
</dbReference>
<name>A0ABP1R0X7_9HEXA</name>
<dbReference type="PANTHER" id="PTHR11909">
    <property type="entry name" value="CASEIN KINASE-RELATED"/>
    <property type="match status" value="1"/>
</dbReference>